<name>A0ABQ3KJ72_9PSEU</name>
<gene>
    <name evidence="2" type="ORF">GCM10017567_56970</name>
</gene>
<dbReference type="RefSeq" id="WP_191314385.1">
    <property type="nucleotide sequence ID" value="NZ_BNAW01000030.1"/>
</dbReference>
<sequence>MRKSITAAVAATAAAGAMLVATSEPAFAADDHYCTVKTKTCTAGSTPASASHQIFLATGTISSNYQIKVVDVNNGKTVYSGYFNSALWKGLSNVYSAYDATIICDVGCPGATVHIWR</sequence>
<evidence type="ECO:0000313" key="3">
    <source>
        <dbReference type="Proteomes" id="UP000649955"/>
    </source>
</evidence>
<keyword evidence="3" id="KW-1185">Reference proteome</keyword>
<evidence type="ECO:0008006" key="4">
    <source>
        <dbReference type="Google" id="ProtNLM"/>
    </source>
</evidence>
<organism evidence="2 3">
    <name type="scientific">Amycolatopsis bullii</name>
    <dbReference type="NCBI Taxonomy" id="941987"/>
    <lineage>
        <taxon>Bacteria</taxon>
        <taxon>Bacillati</taxon>
        <taxon>Actinomycetota</taxon>
        <taxon>Actinomycetes</taxon>
        <taxon>Pseudonocardiales</taxon>
        <taxon>Pseudonocardiaceae</taxon>
        <taxon>Amycolatopsis</taxon>
    </lineage>
</organism>
<dbReference type="Proteomes" id="UP000649955">
    <property type="component" value="Unassembled WGS sequence"/>
</dbReference>
<comment type="caution">
    <text evidence="2">The sequence shown here is derived from an EMBL/GenBank/DDBJ whole genome shotgun (WGS) entry which is preliminary data.</text>
</comment>
<protein>
    <recommendedName>
        <fullName evidence="4">Streptomyces killer toxin-like beta/gamma crystallin domain-containing protein</fullName>
    </recommendedName>
</protein>
<evidence type="ECO:0000256" key="1">
    <source>
        <dbReference type="SAM" id="SignalP"/>
    </source>
</evidence>
<proteinExistence type="predicted"/>
<reference evidence="3" key="1">
    <citation type="journal article" date="2019" name="Int. J. Syst. Evol. Microbiol.">
        <title>The Global Catalogue of Microorganisms (GCM) 10K type strain sequencing project: providing services to taxonomists for standard genome sequencing and annotation.</title>
        <authorList>
            <consortium name="The Broad Institute Genomics Platform"/>
            <consortium name="The Broad Institute Genome Sequencing Center for Infectious Disease"/>
            <person name="Wu L."/>
            <person name="Ma J."/>
        </authorList>
    </citation>
    <scope>NUCLEOTIDE SEQUENCE [LARGE SCALE GENOMIC DNA]</scope>
    <source>
        <strain evidence="3">CGMCC 4.7680</strain>
    </source>
</reference>
<feature type="signal peptide" evidence="1">
    <location>
        <begin position="1"/>
        <end position="28"/>
    </location>
</feature>
<keyword evidence="1" id="KW-0732">Signal</keyword>
<evidence type="ECO:0000313" key="2">
    <source>
        <dbReference type="EMBL" id="GHG29835.1"/>
    </source>
</evidence>
<feature type="chain" id="PRO_5046968555" description="Streptomyces killer toxin-like beta/gamma crystallin domain-containing protein" evidence="1">
    <location>
        <begin position="29"/>
        <end position="117"/>
    </location>
</feature>
<accession>A0ABQ3KJ72</accession>
<dbReference type="EMBL" id="BNAW01000030">
    <property type="protein sequence ID" value="GHG29835.1"/>
    <property type="molecule type" value="Genomic_DNA"/>
</dbReference>